<proteinExistence type="predicted"/>
<dbReference type="SUPFAM" id="SSF55347">
    <property type="entry name" value="Glyceraldehyde-3-phosphate dehydrogenase-like, C-terminal domain"/>
    <property type="match status" value="1"/>
</dbReference>
<dbReference type="Pfam" id="PF22725">
    <property type="entry name" value="GFO_IDH_MocA_C3"/>
    <property type="match status" value="1"/>
</dbReference>
<name>A0A2U1JTF1_9BACI</name>
<gene>
    <name evidence="3" type="ORF">DCC39_15070</name>
</gene>
<dbReference type="RefSeq" id="WP_116555726.1">
    <property type="nucleotide sequence ID" value="NZ_QCZG01000038.1"/>
</dbReference>
<dbReference type="Proteomes" id="UP000245998">
    <property type="component" value="Unassembled WGS sequence"/>
</dbReference>
<dbReference type="InterPro" id="IPR000683">
    <property type="entry name" value="Gfo/Idh/MocA-like_OxRdtase_N"/>
</dbReference>
<reference evidence="3 4" key="1">
    <citation type="submission" date="2018-04" db="EMBL/GenBank/DDBJ databases">
        <title>Camelliibacillus theae gen. nov., sp. nov., isolated from Pu'er tea.</title>
        <authorList>
            <person name="Niu L."/>
        </authorList>
    </citation>
    <scope>NUCLEOTIDE SEQUENCE [LARGE SCALE GENOMIC DNA]</scope>
    <source>
        <strain evidence="3 4">T8</strain>
    </source>
</reference>
<dbReference type="Pfam" id="PF01408">
    <property type="entry name" value="GFO_IDH_MocA"/>
    <property type="match status" value="1"/>
</dbReference>
<keyword evidence="4" id="KW-1185">Reference proteome</keyword>
<dbReference type="PANTHER" id="PTHR43249:SF1">
    <property type="entry name" value="D-GLUCOSIDE 3-DEHYDROGENASE"/>
    <property type="match status" value="1"/>
</dbReference>
<evidence type="ECO:0000313" key="3">
    <source>
        <dbReference type="EMBL" id="PWA08402.1"/>
    </source>
</evidence>
<protein>
    <submittedName>
        <fullName evidence="3">Oxidoreductase</fullName>
    </submittedName>
</protein>
<dbReference type="GO" id="GO:0000166">
    <property type="term" value="F:nucleotide binding"/>
    <property type="evidence" value="ECO:0007669"/>
    <property type="project" value="InterPro"/>
</dbReference>
<organism evidence="3 4">
    <name type="scientific">Pueribacillus theae</name>
    <dbReference type="NCBI Taxonomy" id="2171751"/>
    <lineage>
        <taxon>Bacteria</taxon>
        <taxon>Bacillati</taxon>
        <taxon>Bacillota</taxon>
        <taxon>Bacilli</taxon>
        <taxon>Bacillales</taxon>
        <taxon>Bacillaceae</taxon>
        <taxon>Pueribacillus</taxon>
    </lineage>
</organism>
<dbReference type="InterPro" id="IPR036291">
    <property type="entry name" value="NAD(P)-bd_dom_sf"/>
</dbReference>
<evidence type="ECO:0000259" key="2">
    <source>
        <dbReference type="Pfam" id="PF22725"/>
    </source>
</evidence>
<dbReference type="InterPro" id="IPR055170">
    <property type="entry name" value="GFO_IDH_MocA-like_dom"/>
</dbReference>
<dbReference type="EMBL" id="QCZG01000038">
    <property type="protein sequence ID" value="PWA08402.1"/>
    <property type="molecule type" value="Genomic_DNA"/>
</dbReference>
<dbReference type="Gene3D" id="3.30.360.10">
    <property type="entry name" value="Dihydrodipicolinate Reductase, domain 2"/>
    <property type="match status" value="1"/>
</dbReference>
<evidence type="ECO:0000313" key="4">
    <source>
        <dbReference type="Proteomes" id="UP000245998"/>
    </source>
</evidence>
<dbReference type="AlphaFoldDB" id="A0A2U1JTF1"/>
<feature type="domain" description="Gfo/Idh/MocA-like oxidoreductase N-terminal" evidence="1">
    <location>
        <begin position="1"/>
        <end position="117"/>
    </location>
</feature>
<dbReference type="InterPro" id="IPR052515">
    <property type="entry name" value="Gfo/Idh/MocA_Oxidoreductase"/>
</dbReference>
<dbReference type="PANTHER" id="PTHR43249">
    <property type="entry name" value="UDP-N-ACETYL-2-AMINO-2-DEOXY-D-GLUCURONATE OXIDASE"/>
    <property type="match status" value="1"/>
</dbReference>
<feature type="domain" description="GFO/IDH/MocA-like oxidoreductase" evidence="2">
    <location>
        <begin position="127"/>
        <end position="250"/>
    </location>
</feature>
<dbReference type="Gene3D" id="3.40.50.720">
    <property type="entry name" value="NAD(P)-binding Rossmann-like Domain"/>
    <property type="match status" value="1"/>
</dbReference>
<sequence length="342" mass="38303">MNFAIIGCGFIAKKHAHSIREIEGAKLVAVCDKIPENMMFYVKEYGARAYEEMNEMFQKENIDIVCICTPTGSHAPIAIQSAHAKKHIILEKPIAMTLEEADQIIEACHMNQVKLSIVHPNRYRPAVQELRKIMDHHLLGKISHANAMVNWNRNQEYYDQAAWRGTKEFDGGALLNQAIHNVDLLLWFMGEAEEVYSMQATRIRKIEAEDVSNGLVRFKSGALGLVQASTTVYPKNFEESITIFGEKGTVKIGGPNAVYLEHIRIDGMPEEEAHALKVKIEADPWGVPGHQRIIEEMIEAVKQDATPAVSGEEGRKALELALAFYRSAEKNQPIAIRTGDSI</sequence>
<comment type="caution">
    <text evidence="3">The sequence shown here is derived from an EMBL/GenBank/DDBJ whole genome shotgun (WGS) entry which is preliminary data.</text>
</comment>
<dbReference type="SUPFAM" id="SSF51735">
    <property type="entry name" value="NAD(P)-binding Rossmann-fold domains"/>
    <property type="match status" value="1"/>
</dbReference>
<dbReference type="OrthoDB" id="9815825at2"/>
<evidence type="ECO:0000259" key="1">
    <source>
        <dbReference type="Pfam" id="PF01408"/>
    </source>
</evidence>
<accession>A0A2U1JTF1</accession>